<evidence type="ECO:0000256" key="1">
    <source>
        <dbReference type="SAM" id="MobiDB-lite"/>
    </source>
</evidence>
<dbReference type="EMBL" id="AP011472">
    <property type="protein sequence ID" value="BAX25089.1"/>
    <property type="molecule type" value="Genomic_DNA"/>
</dbReference>
<name>A0A1V1H161_9ORYZ</name>
<proteinExistence type="predicted"/>
<dbReference type="AlphaFoldDB" id="A0A1V1H161"/>
<feature type="compositionally biased region" description="Basic and acidic residues" evidence="1">
    <location>
        <begin position="156"/>
        <end position="177"/>
    </location>
</feature>
<sequence length="222" mass="24162">MRRTAHDRPSASEASGLTGEEAMWARQGHITNRKDGVHMAATSDGGRRKMHKTSGDRGMLVQEREKKRKGKGEPCPCCFGRMGGERANAGSQHWTQAVWSGWARGVTAAVTAKATESSLATRGQASHQRRRRPGRLTPTSFRSATADVRKTQQAARKLDGNGEALARAREREARREGGGVWHGVRSGMLYRGMCGARARGAWADGEDGPSEENGPKGRKEEN</sequence>
<feature type="region of interest" description="Disordered" evidence="1">
    <location>
        <begin position="1"/>
        <end position="72"/>
    </location>
</feature>
<reference evidence="2" key="1">
    <citation type="submission" date="2009-05" db="EMBL/GenBank/DDBJ databases">
        <title>Oryza sativa Japonica Group genomic DNA, chromosome 6, BAC clone:KMK0024M20, cultivar:Khau Mac Kho.</title>
        <authorList>
            <person name="Matsumoto T."/>
            <person name="Wu J."/>
            <person name="Kanamori H."/>
        </authorList>
    </citation>
    <scope>NUCLEOTIDE SEQUENCE</scope>
    <source>
        <strain evidence="2">IRGC 100882</strain>
    </source>
</reference>
<feature type="compositionally biased region" description="Polar residues" evidence="1">
    <location>
        <begin position="114"/>
        <end position="126"/>
    </location>
</feature>
<feature type="region of interest" description="Disordered" evidence="1">
    <location>
        <begin position="199"/>
        <end position="222"/>
    </location>
</feature>
<organism evidence="2">
    <name type="scientific">Oryza australiensis</name>
    <dbReference type="NCBI Taxonomy" id="4532"/>
    <lineage>
        <taxon>Eukaryota</taxon>
        <taxon>Viridiplantae</taxon>
        <taxon>Streptophyta</taxon>
        <taxon>Embryophyta</taxon>
        <taxon>Tracheophyta</taxon>
        <taxon>Spermatophyta</taxon>
        <taxon>Magnoliopsida</taxon>
        <taxon>Liliopsida</taxon>
        <taxon>Poales</taxon>
        <taxon>Poaceae</taxon>
        <taxon>BOP clade</taxon>
        <taxon>Oryzoideae</taxon>
        <taxon>Oryzeae</taxon>
        <taxon>Oryzinae</taxon>
        <taxon>Oryza</taxon>
    </lineage>
</organism>
<accession>A0A1V1H161</accession>
<feature type="region of interest" description="Disordered" evidence="1">
    <location>
        <begin position="114"/>
        <end position="179"/>
    </location>
</feature>
<evidence type="ECO:0000313" key="2">
    <source>
        <dbReference type="EMBL" id="BAX25089.1"/>
    </source>
</evidence>
<gene>
    <name evidence="2" type="primary">OA_ABa0037F23.30</name>
</gene>
<feature type="compositionally biased region" description="Basic and acidic residues" evidence="1">
    <location>
        <begin position="1"/>
        <end position="10"/>
    </location>
</feature>
<protein>
    <submittedName>
        <fullName evidence="2">Uncharacterized protein</fullName>
    </submittedName>
</protein>
<feature type="compositionally biased region" description="Basic and acidic residues" evidence="1">
    <location>
        <begin position="213"/>
        <end position="222"/>
    </location>
</feature>